<evidence type="ECO:0000259" key="4">
    <source>
        <dbReference type="Pfam" id="PF00700"/>
    </source>
</evidence>
<proteinExistence type="inferred from homology"/>
<gene>
    <name evidence="5" type="ORF">B7G68_02210</name>
</gene>
<dbReference type="Proteomes" id="UP000240527">
    <property type="component" value="Chromosome"/>
</dbReference>
<dbReference type="PANTHER" id="PTHR42792">
    <property type="entry name" value="FLAGELLIN"/>
    <property type="match status" value="1"/>
</dbReference>
<organism evidence="5 6">
    <name type="scientific">Caulobacter segnis</name>
    <dbReference type="NCBI Taxonomy" id="88688"/>
    <lineage>
        <taxon>Bacteria</taxon>
        <taxon>Pseudomonadati</taxon>
        <taxon>Pseudomonadota</taxon>
        <taxon>Alphaproteobacteria</taxon>
        <taxon>Caulobacterales</taxon>
        <taxon>Caulobacteraceae</taxon>
        <taxon>Caulobacter</taxon>
    </lineage>
</organism>
<dbReference type="NCBIfam" id="NF006489">
    <property type="entry name" value="PRK08913.1"/>
    <property type="match status" value="1"/>
</dbReference>
<keyword evidence="3" id="KW-0975">Bacterial flagellum</keyword>
<protein>
    <submittedName>
        <fullName evidence="5">Flagellar biosynthesis protein FlgL</fullName>
    </submittedName>
</protein>
<dbReference type="PANTHER" id="PTHR42792:SF1">
    <property type="entry name" value="FLAGELLAR HOOK-ASSOCIATED PROTEIN 3"/>
    <property type="match status" value="1"/>
</dbReference>
<comment type="similarity">
    <text evidence="2">Belongs to the bacterial flagellin family.</text>
</comment>
<comment type="subcellular location">
    <subcellularLocation>
        <location evidence="1">Bacterial flagellum</location>
    </subcellularLocation>
</comment>
<reference evidence="5 6" key="1">
    <citation type="journal article" date="2015" name="Biotechnol. Bioeng.">
        <title>Genome sequence and phenotypic characterization of Caulobacter segnis.</title>
        <authorList>
            <person name="Patel S."/>
            <person name="Fletcher B."/>
            <person name="Scott D.C."/>
            <person name="Ely B."/>
        </authorList>
    </citation>
    <scope>NUCLEOTIDE SEQUENCE [LARGE SCALE GENOMIC DNA]</scope>
    <source>
        <strain evidence="5 6">TK0059</strain>
    </source>
</reference>
<evidence type="ECO:0000256" key="1">
    <source>
        <dbReference type="ARBA" id="ARBA00004365"/>
    </source>
</evidence>
<dbReference type="InterPro" id="IPR001492">
    <property type="entry name" value="Flagellin"/>
</dbReference>
<keyword evidence="5" id="KW-0282">Flagellum</keyword>
<keyword evidence="5" id="KW-0966">Cell projection</keyword>
<accession>A0ABM6TCE8</accession>
<dbReference type="EMBL" id="CP027850">
    <property type="protein sequence ID" value="AVQ00777.1"/>
    <property type="molecule type" value="Genomic_DNA"/>
</dbReference>
<dbReference type="SUPFAM" id="SSF64518">
    <property type="entry name" value="Phase 1 flagellin"/>
    <property type="match status" value="1"/>
</dbReference>
<keyword evidence="5" id="KW-0969">Cilium</keyword>
<dbReference type="RefSeq" id="WP_013077614.1">
    <property type="nucleotide sequence ID" value="NZ_CP027850.1"/>
</dbReference>
<evidence type="ECO:0000256" key="2">
    <source>
        <dbReference type="ARBA" id="ARBA00005709"/>
    </source>
</evidence>
<evidence type="ECO:0000313" key="5">
    <source>
        <dbReference type="EMBL" id="AVQ00777.1"/>
    </source>
</evidence>
<evidence type="ECO:0000313" key="6">
    <source>
        <dbReference type="Proteomes" id="UP000240527"/>
    </source>
</evidence>
<feature type="domain" description="Flagellin C-terminal" evidence="4">
    <location>
        <begin position="216"/>
        <end position="298"/>
    </location>
</feature>
<dbReference type="InterPro" id="IPR046358">
    <property type="entry name" value="Flagellin_C"/>
</dbReference>
<keyword evidence="6" id="KW-1185">Reference proteome</keyword>
<name>A0ABM6TCE8_9CAUL</name>
<dbReference type="Pfam" id="PF00700">
    <property type="entry name" value="Flagellin_C"/>
    <property type="match status" value="1"/>
</dbReference>
<sequence>MITRIGTFAHSNALIAASLRTQAKLADQQTQESTGLKSTSFGGLGTDVASLLRMSSQSTRLTADNGAAQTASAYVQSAYAAVGDIADLANTIKSQLAAQISGTSLDGDSLAAYARGWLDDLQTQLNSQVGGVYLFGGEAVDAAPVDFSSADYDPTAVGNTGYYQGASTTRTFASVDGSKISLSITAQAGGFEQLARALSMVIADPGDSDTLSAAFDLVGEAVSGVGAVQEGLGVQASQLSSLISRNETKIDTLDDLASQLKGADLAQAAVLVTNYQTQLEALYSTIGTLSSSSLLKYLG</sequence>
<dbReference type="Gene3D" id="1.20.1330.10">
    <property type="entry name" value="f41 fragment of flagellin, N-terminal domain"/>
    <property type="match status" value="1"/>
</dbReference>
<evidence type="ECO:0000256" key="3">
    <source>
        <dbReference type="ARBA" id="ARBA00023143"/>
    </source>
</evidence>